<dbReference type="InterPro" id="IPR016024">
    <property type="entry name" value="ARM-type_fold"/>
</dbReference>
<dbReference type="PANTHER" id="PTHR23253">
    <property type="entry name" value="EUKARYOTIC TRANSLATION INITIATION FACTOR 4 GAMMA"/>
    <property type="match status" value="1"/>
</dbReference>
<comment type="caution">
    <text evidence="2">The sequence shown here is derived from an EMBL/GenBank/DDBJ whole genome shotgun (WGS) entry which is preliminary data.</text>
</comment>
<evidence type="ECO:0000259" key="1">
    <source>
        <dbReference type="Pfam" id="PF02854"/>
    </source>
</evidence>
<protein>
    <submittedName>
        <fullName evidence="2">Eukaryotic translation initiation factor 4 gamma 1</fullName>
    </submittedName>
</protein>
<dbReference type="SUPFAM" id="SSF48371">
    <property type="entry name" value="ARM repeat"/>
    <property type="match status" value="1"/>
</dbReference>
<dbReference type="AlphaFoldDB" id="A0AA35R3J0"/>
<reference evidence="2" key="1">
    <citation type="submission" date="2023-03" db="EMBL/GenBank/DDBJ databases">
        <authorList>
            <person name="Steffen K."/>
            <person name="Cardenas P."/>
        </authorList>
    </citation>
    <scope>NUCLEOTIDE SEQUENCE</scope>
</reference>
<dbReference type="Gene3D" id="1.25.40.180">
    <property type="match status" value="1"/>
</dbReference>
<keyword evidence="2" id="KW-0396">Initiation factor</keyword>
<dbReference type="Proteomes" id="UP001174909">
    <property type="component" value="Unassembled WGS sequence"/>
</dbReference>
<dbReference type="PANTHER" id="PTHR23253:SF78">
    <property type="entry name" value="EUKARYOTIC TRANSLATION INITIATION FACTOR 4G1, ISOFORM B-RELATED"/>
    <property type="match status" value="1"/>
</dbReference>
<accession>A0AA35R3J0</accession>
<organism evidence="2 3">
    <name type="scientific">Geodia barretti</name>
    <name type="common">Barrett's horny sponge</name>
    <dbReference type="NCBI Taxonomy" id="519541"/>
    <lineage>
        <taxon>Eukaryota</taxon>
        <taxon>Metazoa</taxon>
        <taxon>Porifera</taxon>
        <taxon>Demospongiae</taxon>
        <taxon>Heteroscleromorpha</taxon>
        <taxon>Tetractinellida</taxon>
        <taxon>Astrophorina</taxon>
        <taxon>Geodiidae</taxon>
        <taxon>Geodia</taxon>
    </lineage>
</organism>
<evidence type="ECO:0000313" key="3">
    <source>
        <dbReference type="Proteomes" id="UP001174909"/>
    </source>
</evidence>
<feature type="non-terminal residue" evidence="2">
    <location>
        <position position="1"/>
    </location>
</feature>
<gene>
    <name evidence="2" type="ORF">GBAR_LOCUS3497</name>
</gene>
<dbReference type="InterPro" id="IPR003890">
    <property type="entry name" value="MIF4G-like_typ-3"/>
</dbReference>
<evidence type="ECO:0000313" key="2">
    <source>
        <dbReference type="EMBL" id="CAI8002851.1"/>
    </source>
</evidence>
<keyword evidence="3" id="KW-1185">Reference proteome</keyword>
<dbReference type="GO" id="GO:0003743">
    <property type="term" value="F:translation initiation factor activity"/>
    <property type="evidence" value="ECO:0007669"/>
    <property type="project" value="UniProtKB-KW"/>
</dbReference>
<keyword evidence="2" id="KW-0648">Protein biosynthesis</keyword>
<dbReference type="GO" id="GO:0016281">
    <property type="term" value="C:eukaryotic translation initiation factor 4F complex"/>
    <property type="evidence" value="ECO:0007669"/>
    <property type="project" value="TreeGrafter"/>
</dbReference>
<proteinExistence type="predicted"/>
<feature type="domain" description="MIF4G" evidence="1">
    <location>
        <begin position="16"/>
        <end position="127"/>
    </location>
</feature>
<name>A0AA35R3J0_GEOBA</name>
<dbReference type="EMBL" id="CASHTH010000498">
    <property type="protein sequence ID" value="CAI8002851.1"/>
    <property type="molecule type" value="Genomic_DNA"/>
</dbReference>
<sequence>MLTAIEKAETEEKKKELTVELKVMETRARKRSLGNIRFIGELFKLKMLSETIMHECMIRLLKSSSDEESLECFAGLITTTGRDLDIPEAKTRIDGYFSRIHQIIAKGKISARIRFMLQDVIELRKNKWVPRSSQTTSLKTIDQVLYVLLYYTDSVCQRFIENYLYIVHVYQISIRPQGQKA</sequence>
<dbReference type="Pfam" id="PF02854">
    <property type="entry name" value="MIF4G"/>
    <property type="match status" value="1"/>
</dbReference>
<dbReference type="GO" id="GO:0003729">
    <property type="term" value="F:mRNA binding"/>
    <property type="evidence" value="ECO:0007669"/>
    <property type="project" value="TreeGrafter"/>
</dbReference>